<evidence type="ECO:0000313" key="11">
    <source>
        <dbReference type="EMBL" id="CUG81586.1"/>
    </source>
</evidence>
<proteinExistence type="inferred from homology"/>
<dbReference type="PANTHER" id="PTHR11547">
    <property type="entry name" value="ARGININE OR CREATINE KINASE"/>
    <property type="match status" value="1"/>
</dbReference>
<evidence type="ECO:0000256" key="8">
    <source>
        <dbReference type="RuleBase" id="RU000505"/>
    </source>
</evidence>
<dbReference type="VEuPathDB" id="TriTrypDB:BSAL_86750"/>
<dbReference type="InterPro" id="IPR014746">
    <property type="entry name" value="Gln_synth/guanido_kin_cat_dom"/>
</dbReference>
<keyword evidence="3 7" id="KW-0547">Nucleotide-binding</keyword>
<dbReference type="GO" id="GO:0004054">
    <property type="term" value="F:arginine kinase activity"/>
    <property type="evidence" value="ECO:0007669"/>
    <property type="project" value="UniProtKB-ARBA"/>
</dbReference>
<dbReference type="Proteomes" id="UP000051952">
    <property type="component" value="Unassembled WGS sequence"/>
</dbReference>
<evidence type="ECO:0000256" key="3">
    <source>
        <dbReference type="ARBA" id="ARBA00022741"/>
    </source>
</evidence>
<dbReference type="InterPro" id="IPR022413">
    <property type="entry name" value="ATP-guanido_PTrfase_N"/>
</dbReference>
<keyword evidence="5 7" id="KW-0067">ATP-binding</keyword>
<dbReference type="PROSITE" id="PS00112">
    <property type="entry name" value="PHOSPHAGEN_KINASE"/>
    <property type="match status" value="1"/>
</dbReference>
<dbReference type="EMBL" id="CYKH01001066">
    <property type="protein sequence ID" value="CUG81586.1"/>
    <property type="molecule type" value="Genomic_DNA"/>
</dbReference>
<dbReference type="FunFam" id="1.10.135.10:FF:000003">
    <property type="entry name" value="Three-domain arginine kinase"/>
    <property type="match status" value="1"/>
</dbReference>
<dbReference type="SUPFAM" id="SSF48034">
    <property type="entry name" value="Guanido kinase N-terminal domain"/>
    <property type="match status" value="1"/>
</dbReference>
<dbReference type="OrthoDB" id="430219at2759"/>
<dbReference type="InterPro" id="IPR022414">
    <property type="entry name" value="ATP-guanido_PTrfase_cat"/>
</dbReference>
<feature type="domain" description="Phosphagen kinase C-terminal" evidence="10">
    <location>
        <begin position="121"/>
        <end position="358"/>
    </location>
</feature>
<name>A0A0S4J4E0_BODSA</name>
<dbReference type="PROSITE" id="PS51509">
    <property type="entry name" value="PHOSPHAGEN_KINASE_N"/>
    <property type="match status" value="1"/>
</dbReference>
<evidence type="ECO:0000256" key="6">
    <source>
        <dbReference type="PROSITE-ProRule" id="PRU00842"/>
    </source>
</evidence>
<reference evidence="12" key="1">
    <citation type="submission" date="2015-09" db="EMBL/GenBank/DDBJ databases">
        <authorList>
            <consortium name="Pathogen Informatics"/>
        </authorList>
    </citation>
    <scope>NUCLEOTIDE SEQUENCE [LARGE SCALE GENOMIC DNA]</scope>
    <source>
        <strain evidence="12">Lake Konstanz</strain>
    </source>
</reference>
<organism evidence="11 12">
    <name type="scientific">Bodo saltans</name>
    <name type="common">Flagellated protozoan</name>
    <dbReference type="NCBI Taxonomy" id="75058"/>
    <lineage>
        <taxon>Eukaryota</taxon>
        <taxon>Discoba</taxon>
        <taxon>Euglenozoa</taxon>
        <taxon>Kinetoplastea</taxon>
        <taxon>Metakinetoplastina</taxon>
        <taxon>Eubodonida</taxon>
        <taxon>Bodonidae</taxon>
        <taxon>Bodo</taxon>
    </lineage>
</organism>
<evidence type="ECO:0000256" key="5">
    <source>
        <dbReference type="ARBA" id="ARBA00022840"/>
    </source>
</evidence>
<feature type="domain" description="Phosphagen kinase N-terminal" evidence="9">
    <location>
        <begin position="9"/>
        <end position="93"/>
    </location>
</feature>
<evidence type="ECO:0000256" key="7">
    <source>
        <dbReference type="PROSITE-ProRule" id="PRU00843"/>
    </source>
</evidence>
<dbReference type="Pfam" id="PF02807">
    <property type="entry name" value="ATP-gua_PtransN"/>
    <property type="match status" value="1"/>
</dbReference>
<evidence type="ECO:0000259" key="10">
    <source>
        <dbReference type="PROSITE" id="PS51510"/>
    </source>
</evidence>
<keyword evidence="4 7" id="KW-0418">Kinase</keyword>
<dbReference type="GO" id="GO:0004111">
    <property type="term" value="F:creatine kinase activity"/>
    <property type="evidence" value="ECO:0007669"/>
    <property type="project" value="InterPro"/>
</dbReference>
<evidence type="ECO:0000259" key="9">
    <source>
        <dbReference type="PROSITE" id="PS51509"/>
    </source>
</evidence>
<dbReference type="InterPro" id="IPR000749">
    <property type="entry name" value="ATP-guanido_PTrfase"/>
</dbReference>
<protein>
    <submittedName>
        <fullName evidence="11">Arginine kinase, putative</fullName>
    </submittedName>
</protein>
<feature type="binding site" evidence="7">
    <location>
        <begin position="310"/>
        <end position="315"/>
    </location>
    <ligand>
        <name>ATP</name>
        <dbReference type="ChEBI" id="CHEBI:30616"/>
    </ligand>
</feature>
<dbReference type="GO" id="GO:0005615">
    <property type="term" value="C:extracellular space"/>
    <property type="evidence" value="ECO:0007669"/>
    <property type="project" value="TreeGrafter"/>
</dbReference>
<comment type="similarity">
    <text evidence="1 6 8">Belongs to the ATP:guanido phosphotransferase family.</text>
</comment>
<accession>A0A0S4J4E0</accession>
<feature type="binding site" evidence="7">
    <location>
        <begin position="124"/>
        <end position="128"/>
    </location>
    <ligand>
        <name>ATP</name>
        <dbReference type="ChEBI" id="CHEBI:30616"/>
    </ligand>
</feature>
<dbReference type="CDD" id="cd07931">
    <property type="entry name" value="eukaryotic_phosphagen_kinases"/>
    <property type="match status" value="1"/>
</dbReference>
<dbReference type="FunFam" id="3.30.590.10:FF:000006">
    <property type="entry name" value="Arginine kinase 1"/>
    <property type="match status" value="1"/>
</dbReference>
<dbReference type="Gene3D" id="1.10.135.10">
    <property type="entry name" value="ATP:guanido phosphotransferase, N-terminal domain"/>
    <property type="match status" value="1"/>
</dbReference>
<sequence>MGNCQSVAAAATKPAAYAHESPFPPKMLAAKAFTRDVQDALGGLKTANGFTLCHAIASGFWNSDSGVGCYAGDEESYELFAQYFDKVIAEYHKVDAATVKHVTDFSIDKISTDSIDPEGKYIKSTRIRVGRNLAGFPFAPNQTKAQRLEIMTKIVGALETLEGDFKGTFYPLEGMNPEVQKQLIADHFLFKEGDRFLQTAGANADWPSGRGIFHTDDKKFLVWVNEEDELRIISMQEGPDVRAVFARLASAVEQIGAKLPFAMHSRYGALSSCPTNLGTAMRASVHVKLPKIGKKDWFKDKCAALGLSVRGIHGEHSEGADDGTVDLSNKRRLGVSETEAALIMYNGVKELIALEEKEQ</sequence>
<dbReference type="InterPro" id="IPR022415">
    <property type="entry name" value="ATP-guanido_PTrfase_AS"/>
</dbReference>
<feature type="binding site" evidence="7">
    <location>
        <position position="231"/>
    </location>
    <ligand>
        <name>ATP</name>
        <dbReference type="ChEBI" id="CHEBI:30616"/>
    </ligand>
</feature>
<dbReference type="SUPFAM" id="SSF55931">
    <property type="entry name" value="Glutamine synthetase/guanido kinase"/>
    <property type="match status" value="1"/>
</dbReference>
<dbReference type="Pfam" id="PF00217">
    <property type="entry name" value="ATP-gua_Ptrans"/>
    <property type="match status" value="1"/>
</dbReference>
<evidence type="ECO:0000313" key="12">
    <source>
        <dbReference type="Proteomes" id="UP000051952"/>
    </source>
</evidence>
<dbReference type="PROSITE" id="PS51510">
    <property type="entry name" value="PHOSPHAGEN_KINASE_C"/>
    <property type="match status" value="1"/>
</dbReference>
<feature type="binding site" evidence="7">
    <location>
        <begin position="282"/>
        <end position="286"/>
    </location>
    <ligand>
        <name>ATP</name>
        <dbReference type="ChEBI" id="CHEBI:30616"/>
    </ligand>
</feature>
<evidence type="ECO:0000256" key="2">
    <source>
        <dbReference type="ARBA" id="ARBA00022679"/>
    </source>
</evidence>
<dbReference type="Gene3D" id="3.30.590.10">
    <property type="entry name" value="Glutamine synthetase/guanido kinase, catalytic domain"/>
    <property type="match status" value="1"/>
</dbReference>
<keyword evidence="12" id="KW-1185">Reference proteome</keyword>
<gene>
    <name evidence="11" type="ORF">BSAL_86750</name>
</gene>
<evidence type="ECO:0000256" key="1">
    <source>
        <dbReference type="ARBA" id="ARBA00006798"/>
    </source>
</evidence>
<dbReference type="OMA" id="WGYLTSC"/>
<dbReference type="AlphaFoldDB" id="A0A0S4J4E0"/>
<dbReference type="GO" id="GO:0046314">
    <property type="term" value="P:phosphocreatine biosynthetic process"/>
    <property type="evidence" value="ECO:0007669"/>
    <property type="project" value="InterPro"/>
</dbReference>
<dbReference type="GO" id="GO:0005524">
    <property type="term" value="F:ATP binding"/>
    <property type="evidence" value="ECO:0007669"/>
    <property type="project" value="UniProtKB-UniRule"/>
</dbReference>
<dbReference type="PANTHER" id="PTHR11547:SF38">
    <property type="entry name" value="ARGININE KINASE 1-RELATED"/>
    <property type="match status" value="1"/>
</dbReference>
<feature type="binding site" evidence="7">
    <location>
        <position position="187"/>
    </location>
    <ligand>
        <name>ATP</name>
        <dbReference type="ChEBI" id="CHEBI:30616"/>
    </ligand>
</feature>
<dbReference type="InterPro" id="IPR036802">
    <property type="entry name" value="ATP-guanido_PTrfase_N_sf"/>
</dbReference>
<keyword evidence="2 7" id="KW-0808">Transferase</keyword>
<evidence type="ECO:0000256" key="4">
    <source>
        <dbReference type="ARBA" id="ARBA00022777"/>
    </source>
</evidence>